<protein>
    <submittedName>
        <fullName evidence="1">Uncharacterized protein</fullName>
    </submittedName>
</protein>
<proteinExistence type="predicted"/>
<dbReference type="Proteomes" id="UP000044938">
    <property type="component" value="Unassembled WGS sequence"/>
</dbReference>
<dbReference type="AlphaFoldDB" id="A0A655JR65"/>
<evidence type="ECO:0000313" key="2">
    <source>
        <dbReference type="Proteomes" id="UP000044938"/>
    </source>
</evidence>
<name>A0A655JR65_MYCTX</name>
<sequence length="76" mass="7888">MGNAQAELDYLDAALDVAAGVGQRFAVLTRQQLGQLVDGVVDQFDKPHQHPGTALGIPCGPALLGLDRGGHGRVDV</sequence>
<gene>
    <name evidence="1" type="ORF">ERS007720_04518</name>
</gene>
<dbReference type="EMBL" id="CSAJ01000986">
    <property type="protein sequence ID" value="COX44357.1"/>
    <property type="molecule type" value="Genomic_DNA"/>
</dbReference>
<accession>A0A655JR65</accession>
<evidence type="ECO:0000313" key="1">
    <source>
        <dbReference type="EMBL" id="COX44357.1"/>
    </source>
</evidence>
<organism evidence="1 2">
    <name type="scientific">Mycobacterium tuberculosis</name>
    <dbReference type="NCBI Taxonomy" id="1773"/>
    <lineage>
        <taxon>Bacteria</taxon>
        <taxon>Bacillati</taxon>
        <taxon>Actinomycetota</taxon>
        <taxon>Actinomycetes</taxon>
        <taxon>Mycobacteriales</taxon>
        <taxon>Mycobacteriaceae</taxon>
        <taxon>Mycobacterium</taxon>
        <taxon>Mycobacterium tuberculosis complex</taxon>
    </lineage>
</organism>
<reference evidence="1 2" key="1">
    <citation type="submission" date="2015-03" db="EMBL/GenBank/DDBJ databases">
        <authorList>
            <consortium name="Pathogen Informatics"/>
        </authorList>
    </citation>
    <scope>NUCLEOTIDE SEQUENCE [LARGE SCALE GENOMIC DNA]</scope>
    <source>
        <strain evidence="1 2">M09401471</strain>
    </source>
</reference>